<dbReference type="OrthoDB" id="5988532at2759"/>
<dbReference type="GO" id="GO:0031514">
    <property type="term" value="C:motile cilium"/>
    <property type="evidence" value="ECO:0007669"/>
    <property type="project" value="UniProtKB-SubCell"/>
</dbReference>
<evidence type="ECO:0000256" key="12">
    <source>
        <dbReference type="ARBA" id="ARBA00023273"/>
    </source>
</evidence>
<dbReference type="InterPro" id="IPR026687">
    <property type="entry name" value="CCDC181"/>
</dbReference>
<evidence type="ECO:0000256" key="7">
    <source>
        <dbReference type="ARBA" id="ARBA00022701"/>
    </source>
</evidence>
<feature type="compositionally biased region" description="Basic and acidic residues" evidence="14">
    <location>
        <begin position="301"/>
        <end position="314"/>
    </location>
</feature>
<proteinExistence type="inferred from homology"/>
<evidence type="ECO:0000256" key="6">
    <source>
        <dbReference type="ARBA" id="ARBA00022490"/>
    </source>
</evidence>
<dbReference type="EMBL" id="CACRXK020003226">
    <property type="protein sequence ID" value="CAB3997914.1"/>
    <property type="molecule type" value="Genomic_DNA"/>
</dbReference>
<dbReference type="GO" id="GO:0008017">
    <property type="term" value="F:microtubule binding"/>
    <property type="evidence" value="ECO:0007669"/>
    <property type="project" value="InterPro"/>
</dbReference>
<feature type="compositionally biased region" description="Basic residues" evidence="14">
    <location>
        <begin position="353"/>
        <end position="364"/>
    </location>
</feature>
<feature type="region of interest" description="Disordered" evidence="14">
    <location>
        <begin position="337"/>
        <end position="375"/>
    </location>
</feature>
<feature type="compositionally biased region" description="Polar residues" evidence="14">
    <location>
        <begin position="94"/>
        <end position="106"/>
    </location>
</feature>
<comment type="subcellular location">
    <subcellularLocation>
        <location evidence="2">Cell projection</location>
        <location evidence="2">Cilium</location>
        <location evidence="2">Flagellum</location>
    </subcellularLocation>
    <subcellularLocation>
        <location evidence="3">Cytoplasm</location>
        <location evidence="3">Cytoskeleton</location>
    </subcellularLocation>
</comment>
<keyword evidence="6" id="KW-0963">Cytoplasm</keyword>
<comment type="function">
    <text evidence="1">Microtubule-binding protein that localizes to the microtubular manchette of elongating spermatids.</text>
</comment>
<feature type="compositionally biased region" description="Polar residues" evidence="14">
    <location>
        <begin position="186"/>
        <end position="206"/>
    </location>
</feature>
<evidence type="ECO:0000256" key="3">
    <source>
        <dbReference type="ARBA" id="ARBA00004245"/>
    </source>
</evidence>
<feature type="region of interest" description="Disordered" evidence="14">
    <location>
        <begin position="140"/>
        <end position="314"/>
    </location>
</feature>
<keyword evidence="12" id="KW-0966">Cell projection</keyword>
<comment type="subunit">
    <text evidence="13">Homodimer. Interacts with HOOK1. Interacts with HOOK2. Interacts with HOOK3.</text>
</comment>
<gene>
    <name evidence="15" type="ORF">PACLA_8A050884</name>
</gene>
<accession>A0A6S7GX41</accession>
<evidence type="ECO:0000256" key="14">
    <source>
        <dbReference type="SAM" id="MobiDB-lite"/>
    </source>
</evidence>
<keyword evidence="7" id="KW-0493">Microtubule</keyword>
<keyword evidence="9" id="KW-0175">Coiled coil</keyword>
<organism evidence="15 16">
    <name type="scientific">Paramuricea clavata</name>
    <name type="common">Red gorgonian</name>
    <name type="synonym">Violescent sea-whip</name>
    <dbReference type="NCBI Taxonomy" id="317549"/>
    <lineage>
        <taxon>Eukaryota</taxon>
        <taxon>Metazoa</taxon>
        <taxon>Cnidaria</taxon>
        <taxon>Anthozoa</taxon>
        <taxon>Octocorallia</taxon>
        <taxon>Malacalcyonacea</taxon>
        <taxon>Plexauridae</taxon>
        <taxon>Paramuricea</taxon>
    </lineage>
</organism>
<reference evidence="15" key="1">
    <citation type="submission" date="2020-04" db="EMBL/GenBank/DDBJ databases">
        <authorList>
            <person name="Alioto T."/>
            <person name="Alioto T."/>
            <person name="Gomez Garrido J."/>
        </authorList>
    </citation>
    <scope>NUCLEOTIDE SEQUENCE</scope>
    <source>
        <strain evidence="15">A484AB</strain>
    </source>
</reference>
<sequence>MDSFDRKTNDVDIMITAPSDNEVEGFSSGSEDENLSEDEGETVEHSTSSEPNIDKSSTVEDSKSPENPNDGGENGLCERFDSGVSLNEDKSTDEPQQNGEKSSQNYEIVGDRVLVEKDGKFELVDANEIKAEYFEMLGIKPEGSVEGSQSSQNGDIKEKSESSEPIVRQRPKTTPAFGSRGKDGKNTTQAPRKRVQSSWGYRNSEYSKIKSPYGLTERQLEIKRKREEAIARRKKEEADRQKEEEKRKREDAEQAFQAWLNSKREEEKERRKTASKESHEEDGSRSTDSQKAFKVWKASKKKQENVEREAATRRMQETASMYVVHDRGACEEAFRRWLKKKKNEKKTKDLEKKKRLKHKSRRKPKEPLPINSDKIRFTDNYGYRNTVVY</sequence>
<evidence type="ECO:0000256" key="13">
    <source>
        <dbReference type="ARBA" id="ARBA00047162"/>
    </source>
</evidence>
<evidence type="ECO:0000256" key="11">
    <source>
        <dbReference type="ARBA" id="ARBA00023212"/>
    </source>
</evidence>
<evidence type="ECO:0000256" key="9">
    <source>
        <dbReference type="ARBA" id="ARBA00023054"/>
    </source>
</evidence>
<keyword evidence="16" id="KW-1185">Reference proteome</keyword>
<dbReference type="Proteomes" id="UP001152795">
    <property type="component" value="Unassembled WGS sequence"/>
</dbReference>
<evidence type="ECO:0000256" key="4">
    <source>
        <dbReference type="ARBA" id="ARBA00005737"/>
    </source>
</evidence>
<comment type="similarity">
    <text evidence="4">Belongs to the CCDC181 family.</text>
</comment>
<dbReference type="PANTHER" id="PTHR14320">
    <property type="entry name" value="COILED-COIL DOMAIN-CONTAINING PROTEIN 181"/>
    <property type="match status" value="1"/>
</dbReference>
<comment type="caution">
    <text evidence="15">The sequence shown here is derived from an EMBL/GenBank/DDBJ whole genome shotgun (WGS) entry which is preliminary data.</text>
</comment>
<evidence type="ECO:0000256" key="8">
    <source>
        <dbReference type="ARBA" id="ARBA00022846"/>
    </source>
</evidence>
<dbReference type="PANTHER" id="PTHR14320:SF2">
    <property type="entry name" value="COILED-COIL DOMAIN-CONTAINING PROTEIN 181"/>
    <property type="match status" value="1"/>
</dbReference>
<keyword evidence="11" id="KW-0206">Cytoskeleton</keyword>
<protein>
    <recommendedName>
        <fullName evidence="5">Coiled-coil domain-containing protein 181</fullName>
    </recommendedName>
</protein>
<feature type="compositionally biased region" description="Basic and acidic residues" evidence="14">
    <location>
        <begin position="262"/>
        <end position="285"/>
    </location>
</feature>
<evidence type="ECO:0000313" key="15">
    <source>
        <dbReference type="EMBL" id="CAB3997914.1"/>
    </source>
</evidence>
<dbReference type="AlphaFoldDB" id="A0A6S7GX41"/>
<feature type="compositionally biased region" description="Polar residues" evidence="14">
    <location>
        <begin position="45"/>
        <end position="56"/>
    </location>
</feature>
<keyword evidence="10" id="KW-0969">Cilium</keyword>
<name>A0A6S7GX41_PARCT</name>
<evidence type="ECO:0000256" key="10">
    <source>
        <dbReference type="ARBA" id="ARBA00023069"/>
    </source>
</evidence>
<keyword evidence="8" id="KW-0282">Flagellum</keyword>
<feature type="compositionally biased region" description="Basic and acidic residues" evidence="14">
    <location>
        <begin position="1"/>
        <end position="10"/>
    </location>
</feature>
<feature type="compositionally biased region" description="Basic and acidic residues" evidence="14">
    <location>
        <begin position="218"/>
        <end position="252"/>
    </location>
</feature>
<feature type="compositionally biased region" description="Acidic residues" evidence="14">
    <location>
        <begin position="30"/>
        <end position="41"/>
    </location>
</feature>
<feature type="compositionally biased region" description="Basic and acidic residues" evidence="14">
    <location>
        <begin position="76"/>
        <end position="93"/>
    </location>
</feature>
<evidence type="ECO:0000256" key="2">
    <source>
        <dbReference type="ARBA" id="ARBA00004230"/>
    </source>
</evidence>
<dbReference type="GO" id="GO:0005874">
    <property type="term" value="C:microtubule"/>
    <property type="evidence" value="ECO:0007669"/>
    <property type="project" value="UniProtKB-KW"/>
</dbReference>
<evidence type="ECO:0000313" key="16">
    <source>
        <dbReference type="Proteomes" id="UP001152795"/>
    </source>
</evidence>
<feature type="region of interest" description="Disordered" evidence="14">
    <location>
        <begin position="1"/>
        <end position="108"/>
    </location>
</feature>
<evidence type="ECO:0000256" key="1">
    <source>
        <dbReference type="ARBA" id="ARBA00002213"/>
    </source>
</evidence>
<evidence type="ECO:0000256" key="5">
    <source>
        <dbReference type="ARBA" id="ARBA00022306"/>
    </source>
</evidence>